<evidence type="ECO:0000313" key="2">
    <source>
        <dbReference type="EMBL" id="KAG6721769.1"/>
    </source>
</evidence>
<keyword evidence="1" id="KW-0812">Transmembrane</keyword>
<keyword evidence="1" id="KW-0472">Membrane</keyword>
<comment type="caution">
    <text evidence="2">The sequence shown here is derived from an EMBL/GenBank/DDBJ whole genome shotgun (WGS) entry which is preliminary data.</text>
</comment>
<sequence>MARNTLVVENRHCNERRSLQVRGWSVTCSLVYGCLVLVVLQWRASFAHTMPNVNDFHGGLASDRKHQQFWSLPMVSSPIHIHMCVGLRQLGTLCPLCAQCAQHSNPVSCWQKSPPLLYHLWVTSGYRFYLVKEPGACCAPLTCVVHGICAVFFCTRMRSASCVLALYIYIYIFSFVAVLKE</sequence>
<proteinExistence type="predicted"/>
<feature type="transmembrane region" description="Helical" evidence="1">
    <location>
        <begin position="133"/>
        <end position="153"/>
    </location>
</feature>
<evidence type="ECO:0000313" key="3">
    <source>
        <dbReference type="Proteomes" id="UP000811246"/>
    </source>
</evidence>
<dbReference type="EMBL" id="CM031827">
    <property type="protein sequence ID" value="KAG6721769.1"/>
    <property type="molecule type" value="Genomic_DNA"/>
</dbReference>
<gene>
    <name evidence="2" type="ORF">I3842_03G128300</name>
</gene>
<name>A0A922FGQ6_CARIL</name>
<reference evidence="2" key="1">
    <citation type="submission" date="2021-01" db="EMBL/GenBank/DDBJ databases">
        <authorList>
            <person name="Lovell J.T."/>
            <person name="Bentley N."/>
            <person name="Bhattarai G."/>
            <person name="Jenkins J.W."/>
            <person name="Sreedasyam A."/>
            <person name="Alarcon Y."/>
            <person name="Bock C."/>
            <person name="Boston L."/>
            <person name="Carlson J."/>
            <person name="Cervantes K."/>
            <person name="Clermont K."/>
            <person name="Krom N."/>
            <person name="Kubenka K."/>
            <person name="Mamidi S."/>
            <person name="Mattison C."/>
            <person name="Monteros M."/>
            <person name="Pisani C."/>
            <person name="Plott C."/>
            <person name="Rajasekar S."/>
            <person name="Rhein H.S."/>
            <person name="Rohla C."/>
            <person name="Song M."/>
            <person name="Hilaire R.S."/>
            <person name="Shu S."/>
            <person name="Wells L."/>
            <person name="Wang X."/>
            <person name="Webber J."/>
            <person name="Heerema R.J."/>
            <person name="Klein P."/>
            <person name="Conner P."/>
            <person name="Grauke L."/>
            <person name="Grimwood J."/>
            <person name="Schmutz J."/>
            <person name="Randall J.J."/>
        </authorList>
    </citation>
    <scope>NUCLEOTIDE SEQUENCE</scope>
    <source>
        <tissue evidence="2">Leaf</tissue>
    </source>
</reference>
<dbReference type="Proteomes" id="UP000811246">
    <property type="component" value="Chromosome 3"/>
</dbReference>
<organism evidence="2 3">
    <name type="scientific">Carya illinoinensis</name>
    <name type="common">Pecan</name>
    <dbReference type="NCBI Taxonomy" id="32201"/>
    <lineage>
        <taxon>Eukaryota</taxon>
        <taxon>Viridiplantae</taxon>
        <taxon>Streptophyta</taxon>
        <taxon>Embryophyta</taxon>
        <taxon>Tracheophyta</taxon>
        <taxon>Spermatophyta</taxon>
        <taxon>Magnoliopsida</taxon>
        <taxon>eudicotyledons</taxon>
        <taxon>Gunneridae</taxon>
        <taxon>Pentapetalae</taxon>
        <taxon>rosids</taxon>
        <taxon>fabids</taxon>
        <taxon>Fagales</taxon>
        <taxon>Juglandaceae</taxon>
        <taxon>Carya</taxon>
    </lineage>
</organism>
<feature type="transmembrane region" description="Helical" evidence="1">
    <location>
        <begin position="21"/>
        <end position="42"/>
    </location>
</feature>
<protein>
    <submittedName>
        <fullName evidence="2">Uncharacterized protein</fullName>
    </submittedName>
</protein>
<dbReference type="PROSITE" id="PS51257">
    <property type="entry name" value="PROKAR_LIPOPROTEIN"/>
    <property type="match status" value="1"/>
</dbReference>
<feature type="transmembrane region" description="Helical" evidence="1">
    <location>
        <begin position="160"/>
        <end position="179"/>
    </location>
</feature>
<accession>A0A922FGQ6</accession>
<keyword evidence="1" id="KW-1133">Transmembrane helix</keyword>
<dbReference type="AlphaFoldDB" id="A0A922FGQ6"/>
<evidence type="ECO:0000256" key="1">
    <source>
        <dbReference type="SAM" id="Phobius"/>
    </source>
</evidence>